<evidence type="ECO:0000256" key="9">
    <source>
        <dbReference type="ARBA" id="ARBA00023136"/>
    </source>
</evidence>
<keyword evidence="7 10" id="KW-1133">Transmembrane helix</keyword>
<proteinExistence type="inferred from homology"/>
<evidence type="ECO:0000256" key="8">
    <source>
        <dbReference type="ARBA" id="ARBA00023034"/>
    </source>
</evidence>
<dbReference type="GO" id="GO:0000139">
    <property type="term" value="C:Golgi membrane"/>
    <property type="evidence" value="ECO:0007669"/>
    <property type="project" value="UniProtKB-SubCell"/>
</dbReference>
<keyword evidence="8" id="KW-0333">Golgi apparatus</keyword>
<dbReference type="OrthoDB" id="166803at2759"/>
<comment type="subcellular location">
    <subcellularLocation>
        <location evidence="2">Golgi apparatus membrane</location>
        <topology evidence="2">Multi-pass membrane protein</topology>
    </subcellularLocation>
</comment>
<name>A0A8H7SEF4_9FUNG</name>
<comment type="similarity">
    <text evidence="3">Belongs to the TVP38/TMEM64 family.</text>
</comment>
<comment type="function">
    <text evidence="1">Golgi membrane protein involved in vesicular trafficking and spindle migration.</text>
</comment>
<dbReference type="PANTHER" id="PTHR47549">
    <property type="entry name" value="GOLGI APPARATUS MEMBRANE PROTEIN TVP38-RELATED"/>
    <property type="match status" value="1"/>
</dbReference>
<dbReference type="PANTHER" id="PTHR47549:SF1">
    <property type="entry name" value="GOLGI APPARATUS MEMBRANE PROTEIN TVP38"/>
    <property type="match status" value="1"/>
</dbReference>
<evidence type="ECO:0000256" key="7">
    <source>
        <dbReference type="ARBA" id="ARBA00022989"/>
    </source>
</evidence>
<evidence type="ECO:0000256" key="5">
    <source>
        <dbReference type="ARBA" id="ARBA00020673"/>
    </source>
</evidence>
<evidence type="ECO:0000256" key="4">
    <source>
        <dbReference type="ARBA" id="ARBA00013533"/>
    </source>
</evidence>
<dbReference type="GO" id="GO:0000022">
    <property type="term" value="P:mitotic spindle elongation"/>
    <property type="evidence" value="ECO:0007669"/>
    <property type="project" value="TreeGrafter"/>
</dbReference>
<gene>
    <name evidence="12" type="ORF">INT45_002137</name>
</gene>
<dbReference type="Proteomes" id="UP000646827">
    <property type="component" value="Unassembled WGS sequence"/>
</dbReference>
<dbReference type="GO" id="GO:0016192">
    <property type="term" value="P:vesicle-mediated transport"/>
    <property type="evidence" value="ECO:0007669"/>
    <property type="project" value="TreeGrafter"/>
</dbReference>
<sequence>MRFRKRLLLLVVVAIAAVAVYKVYRDPVMEFVQKVAIELRARPLLGSVILSILVMATSIPPLLGFTFASSLCGFVYGFPGGVIPAVIGAFLGAMLCFALIRQFNFARFIRLSPDKQLKYQAIQEAIQESGFGMIVLIRITPIPWEVTNTVLSMLPNLSTKQYTFSAFLASFKVALEVWFGSQLASLSDPDLPPSAHRVTLITLCVGVLIILFLAFYLHRVTMRKIREMQENPKDDTPPQVMVIHTADEEETRWLLQ</sequence>
<keyword evidence="6 10" id="KW-0812">Transmembrane</keyword>
<dbReference type="Pfam" id="PF09335">
    <property type="entry name" value="VTT_dom"/>
    <property type="match status" value="1"/>
</dbReference>
<feature type="transmembrane region" description="Helical" evidence="10">
    <location>
        <begin position="200"/>
        <end position="218"/>
    </location>
</feature>
<evidence type="ECO:0000256" key="10">
    <source>
        <dbReference type="SAM" id="Phobius"/>
    </source>
</evidence>
<feature type="transmembrane region" description="Helical" evidence="10">
    <location>
        <begin position="74"/>
        <end position="100"/>
    </location>
</feature>
<keyword evidence="13" id="KW-1185">Reference proteome</keyword>
<reference evidence="12 13" key="1">
    <citation type="submission" date="2020-12" db="EMBL/GenBank/DDBJ databases">
        <title>Metabolic potential, ecology and presence of endohyphal bacteria is reflected in genomic diversity of Mucoromycotina.</title>
        <authorList>
            <person name="Muszewska A."/>
            <person name="Okrasinska A."/>
            <person name="Steczkiewicz K."/>
            <person name="Drgas O."/>
            <person name="Orlowska M."/>
            <person name="Perlinska-Lenart U."/>
            <person name="Aleksandrzak-Piekarczyk T."/>
            <person name="Szatraj K."/>
            <person name="Zielenkiewicz U."/>
            <person name="Pilsyk S."/>
            <person name="Malc E."/>
            <person name="Mieczkowski P."/>
            <person name="Kruszewska J.S."/>
            <person name="Biernat P."/>
            <person name="Pawlowska J."/>
        </authorList>
    </citation>
    <scope>NUCLEOTIDE SEQUENCE [LARGE SCALE GENOMIC DNA]</scope>
    <source>
        <strain evidence="12 13">CBS 142.35</strain>
    </source>
</reference>
<dbReference type="InterPro" id="IPR051076">
    <property type="entry name" value="Golgi_membrane_TVP38/TMEM64"/>
</dbReference>
<feature type="domain" description="VTT" evidence="11">
    <location>
        <begin position="69"/>
        <end position="175"/>
    </location>
</feature>
<dbReference type="EMBL" id="JAEPRB010000004">
    <property type="protein sequence ID" value="KAG2227899.1"/>
    <property type="molecule type" value="Genomic_DNA"/>
</dbReference>
<dbReference type="AlphaFoldDB" id="A0A8H7SEF4"/>
<feature type="transmembrane region" description="Helical" evidence="10">
    <location>
        <begin position="44"/>
        <end position="68"/>
    </location>
</feature>
<evidence type="ECO:0000259" key="11">
    <source>
        <dbReference type="Pfam" id="PF09335"/>
    </source>
</evidence>
<evidence type="ECO:0000313" key="12">
    <source>
        <dbReference type="EMBL" id="KAG2227899.1"/>
    </source>
</evidence>
<protein>
    <recommendedName>
        <fullName evidence="4">Golgi apparatus membrane protein TVP38</fullName>
    </recommendedName>
    <alternativeName>
        <fullName evidence="5">Golgi apparatus membrane protein tvp38</fullName>
    </alternativeName>
</protein>
<evidence type="ECO:0000256" key="3">
    <source>
        <dbReference type="ARBA" id="ARBA00008640"/>
    </source>
</evidence>
<evidence type="ECO:0000256" key="2">
    <source>
        <dbReference type="ARBA" id="ARBA00004653"/>
    </source>
</evidence>
<organism evidence="12 13">
    <name type="scientific">Circinella minor</name>
    <dbReference type="NCBI Taxonomy" id="1195481"/>
    <lineage>
        <taxon>Eukaryota</taxon>
        <taxon>Fungi</taxon>
        <taxon>Fungi incertae sedis</taxon>
        <taxon>Mucoromycota</taxon>
        <taxon>Mucoromycotina</taxon>
        <taxon>Mucoromycetes</taxon>
        <taxon>Mucorales</taxon>
        <taxon>Lichtheimiaceae</taxon>
        <taxon>Circinella</taxon>
    </lineage>
</organism>
<comment type="caution">
    <text evidence="12">The sequence shown here is derived from an EMBL/GenBank/DDBJ whole genome shotgun (WGS) entry which is preliminary data.</text>
</comment>
<keyword evidence="9 10" id="KW-0472">Membrane</keyword>
<accession>A0A8H7SEF4</accession>
<evidence type="ECO:0000313" key="13">
    <source>
        <dbReference type="Proteomes" id="UP000646827"/>
    </source>
</evidence>
<evidence type="ECO:0000256" key="6">
    <source>
        <dbReference type="ARBA" id="ARBA00022692"/>
    </source>
</evidence>
<dbReference type="InterPro" id="IPR032816">
    <property type="entry name" value="VTT_dom"/>
</dbReference>
<evidence type="ECO:0000256" key="1">
    <source>
        <dbReference type="ARBA" id="ARBA00002978"/>
    </source>
</evidence>
<feature type="transmembrane region" description="Helical" evidence="10">
    <location>
        <begin position="6"/>
        <end position="24"/>
    </location>
</feature>